<dbReference type="RefSeq" id="WP_057917593.1">
    <property type="nucleotide sequence ID" value="NZ_CP011129.1"/>
</dbReference>
<evidence type="ECO:0000256" key="1">
    <source>
        <dbReference type="ARBA" id="ARBA00004651"/>
    </source>
</evidence>
<dbReference type="InterPro" id="IPR010432">
    <property type="entry name" value="RDD"/>
</dbReference>
<evidence type="ECO:0000259" key="8">
    <source>
        <dbReference type="Pfam" id="PF06271"/>
    </source>
</evidence>
<keyword evidence="5 7" id="KW-0472">Membrane</keyword>
<name>A0A0S2DUK4_LYSAN</name>
<organism evidence="9 10">
    <name type="scientific">Lysobacter antibioticus</name>
    <dbReference type="NCBI Taxonomy" id="84531"/>
    <lineage>
        <taxon>Bacteria</taxon>
        <taxon>Pseudomonadati</taxon>
        <taxon>Pseudomonadota</taxon>
        <taxon>Gammaproteobacteria</taxon>
        <taxon>Lysobacterales</taxon>
        <taxon>Lysobacteraceae</taxon>
        <taxon>Lysobacter</taxon>
    </lineage>
</organism>
<evidence type="ECO:0000256" key="7">
    <source>
        <dbReference type="SAM" id="Phobius"/>
    </source>
</evidence>
<feature type="transmembrane region" description="Helical" evidence="7">
    <location>
        <begin position="126"/>
        <end position="150"/>
    </location>
</feature>
<evidence type="ECO:0000256" key="6">
    <source>
        <dbReference type="SAM" id="MobiDB-lite"/>
    </source>
</evidence>
<dbReference type="OrthoDB" id="8612316at2"/>
<evidence type="ECO:0000256" key="5">
    <source>
        <dbReference type="ARBA" id="ARBA00023136"/>
    </source>
</evidence>
<proteinExistence type="predicted"/>
<dbReference type="KEGG" id="lab:LA76x_2082"/>
<evidence type="ECO:0000313" key="9">
    <source>
        <dbReference type="EMBL" id="ALN80221.1"/>
    </source>
</evidence>
<dbReference type="EMBL" id="CP011129">
    <property type="protein sequence ID" value="ALN80221.1"/>
    <property type="molecule type" value="Genomic_DNA"/>
</dbReference>
<gene>
    <name evidence="9" type="ORF">LA76x_2082</name>
</gene>
<dbReference type="Pfam" id="PF06271">
    <property type="entry name" value="RDD"/>
    <property type="match status" value="1"/>
</dbReference>
<dbReference type="PANTHER" id="PTHR36115">
    <property type="entry name" value="PROLINE-RICH ANTIGEN HOMOLOG-RELATED"/>
    <property type="match status" value="1"/>
</dbReference>
<dbReference type="AlphaFoldDB" id="A0A0S2DUK4"/>
<keyword evidence="2" id="KW-1003">Cell membrane</keyword>
<evidence type="ECO:0000313" key="10">
    <source>
        <dbReference type="Proteomes" id="UP000060787"/>
    </source>
</evidence>
<feature type="transmembrane region" description="Helical" evidence="7">
    <location>
        <begin position="67"/>
        <end position="89"/>
    </location>
</feature>
<evidence type="ECO:0000256" key="2">
    <source>
        <dbReference type="ARBA" id="ARBA00022475"/>
    </source>
</evidence>
<dbReference type="InterPro" id="IPR051791">
    <property type="entry name" value="Pra-immunoreactive"/>
</dbReference>
<dbReference type="GO" id="GO:0005886">
    <property type="term" value="C:plasma membrane"/>
    <property type="evidence" value="ECO:0007669"/>
    <property type="project" value="UniProtKB-SubCell"/>
</dbReference>
<protein>
    <submittedName>
        <fullName evidence="9">RDD family protein</fullName>
    </submittedName>
</protein>
<dbReference type="STRING" id="84531.LA76x_2082"/>
<dbReference type="KEGG" id="laq:GLA29479_1422"/>
<dbReference type="Proteomes" id="UP000060787">
    <property type="component" value="Chromosome"/>
</dbReference>
<keyword evidence="4 7" id="KW-1133">Transmembrane helix</keyword>
<keyword evidence="10" id="KW-1185">Reference proteome</keyword>
<feature type="region of interest" description="Disordered" evidence="6">
    <location>
        <begin position="1"/>
        <end position="20"/>
    </location>
</feature>
<evidence type="ECO:0000256" key="3">
    <source>
        <dbReference type="ARBA" id="ARBA00022692"/>
    </source>
</evidence>
<evidence type="ECO:0000256" key="4">
    <source>
        <dbReference type="ARBA" id="ARBA00022989"/>
    </source>
</evidence>
<keyword evidence="3 7" id="KW-0812">Transmembrane</keyword>
<reference evidence="9 10" key="1">
    <citation type="journal article" date="2015" name="BMC Genomics">
        <title>Comparative genomics and metabolic profiling of the genus Lysobacter.</title>
        <authorList>
            <person name="de Bruijn I."/>
            <person name="Cheng X."/>
            <person name="de Jager V."/>
            <person name="Exposito R.G."/>
            <person name="Watrous J."/>
            <person name="Patel N."/>
            <person name="Postma J."/>
            <person name="Dorrestein P.C."/>
            <person name="Kobayashi D."/>
            <person name="Raaijmakers J.M."/>
        </authorList>
    </citation>
    <scope>NUCLEOTIDE SEQUENCE [LARGE SCALE GENOMIC DNA]</scope>
    <source>
        <strain evidence="9 10">76</strain>
    </source>
</reference>
<sequence>MDPQNPYQSPQSSLTAPEHDGEELADRGIRLVAAIIDAVIMLVLLMPVMFVGGYFEQVMTAAQAGEQTFGLQMMWGLIGIVVFFLVQAYPLNASGQTWGKKVMKIKIVDMDGLQPSLAELLGKRYLFSQGIGLIPCLGAIVQLVDVLMIFRDDRRCLHDQIAGTKVVVAR</sequence>
<comment type="subcellular location">
    <subcellularLocation>
        <location evidence="1">Cell membrane</location>
        <topology evidence="1">Multi-pass membrane protein</topology>
    </subcellularLocation>
</comment>
<dbReference type="eggNOG" id="COG1714">
    <property type="taxonomic scope" value="Bacteria"/>
</dbReference>
<dbReference type="PATRIC" id="fig|84531.7.peg.1405"/>
<feature type="compositionally biased region" description="Polar residues" evidence="6">
    <location>
        <begin position="1"/>
        <end position="15"/>
    </location>
</feature>
<feature type="domain" description="RDD" evidence="8">
    <location>
        <begin position="25"/>
        <end position="163"/>
    </location>
</feature>
<dbReference type="PANTHER" id="PTHR36115:SF4">
    <property type="entry name" value="MEMBRANE PROTEIN"/>
    <property type="match status" value="1"/>
</dbReference>
<accession>A0A0S2DUK4</accession>
<feature type="transmembrane region" description="Helical" evidence="7">
    <location>
        <begin position="31"/>
        <end position="55"/>
    </location>
</feature>